<dbReference type="SUPFAM" id="SSF55469">
    <property type="entry name" value="FMN-dependent nitroreductase-like"/>
    <property type="match status" value="1"/>
</dbReference>
<dbReference type="PANTHER" id="PTHR43673:SF10">
    <property type="entry name" value="NADH DEHYDROGENASE_NAD(P)H NITROREDUCTASE XCC3605-RELATED"/>
    <property type="match status" value="1"/>
</dbReference>
<protein>
    <submittedName>
        <fullName evidence="5">Nitroreductase</fullName>
    </submittedName>
</protein>
<reference evidence="5 6" key="1">
    <citation type="submission" date="2019-03" db="EMBL/GenBank/DDBJ databases">
        <title>Genomic Encyclopedia of Type Strains, Phase IV (KMG-IV): sequencing the most valuable type-strain genomes for metagenomic binning, comparative biology and taxonomic classification.</title>
        <authorList>
            <person name="Goeker M."/>
        </authorList>
    </citation>
    <scope>NUCLEOTIDE SEQUENCE [LARGE SCALE GENOMIC DNA]</scope>
    <source>
        <strain evidence="5 6">DSM 24179</strain>
    </source>
</reference>
<dbReference type="RefSeq" id="WP_132434957.1">
    <property type="nucleotide sequence ID" value="NZ_SLWK01000015.1"/>
</dbReference>
<dbReference type="Proteomes" id="UP000295221">
    <property type="component" value="Unassembled WGS sequence"/>
</dbReference>
<comment type="similarity">
    <text evidence="1">Belongs to the nitroreductase family.</text>
</comment>
<dbReference type="InterPro" id="IPR029479">
    <property type="entry name" value="Nitroreductase"/>
</dbReference>
<dbReference type="OrthoDB" id="9809288at2"/>
<sequence>MDILKQLNWRYAIKKFDKSKKLSKEQLDLLIEAVRMAPTSYGVQPFELYVIEDSSVREKLSKSAYGQPQVTEASQVFVFAVKKDVTVADIEEYVARTAKVQGVSVGDLKGFRDMMVGSLDGKSPEERFNWAARQAYITLGFLLTTAAIEGIDACPMEGFDNSGFDEILGLKDKGLHAVVMATVGFRSDEDDYSKRPKVRKELKDFVTKV</sequence>
<keyword evidence="6" id="KW-1185">Reference proteome</keyword>
<dbReference type="CDD" id="cd02149">
    <property type="entry name" value="NfsB-like"/>
    <property type="match status" value="1"/>
</dbReference>
<evidence type="ECO:0000256" key="2">
    <source>
        <dbReference type="ARBA" id="ARBA00022857"/>
    </source>
</evidence>
<organism evidence="5 6">
    <name type="scientific">Natronoflexus pectinivorans</name>
    <dbReference type="NCBI Taxonomy" id="682526"/>
    <lineage>
        <taxon>Bacteria</taxon>
        <taxon>Pseudomonadati</taxon>
        <taxon>Bacteroidota</taxon>
        <taxon>Bacteroidia</taxon>
        <taxon>Marinilabiliales</taxon>
        <taxon>Marinilabiliaceae</taxon>
        <taxon>Natronoflexus</taxon>
    </lineage>
</organism>
<proteinExistence type="inferred from homology"/>
<dbReference type="PANTHER" id="PTHR43673">
    <property type="entry name" value="NAD(P)H NITROREDUCTASE YDGI-RELATED"/>
    <property type="match status" value="1"/>
</dbReference>
<keyword evidence="2" id="KW-0521">NADP</keyword>
<evidence type="ECO:0000259" key="4">
    <source>
        <dbReference type="Pfam" id="PF00881"/>
    </source>
</evidence>
<keyword evidence="3" id="KW-0560">Oxidoreductase</keyword>
<evidence type="ECO:0000313" key="6">
    <source>
        <dbReference type="Proteomes" id="UP000295221"/>
    </source>
</evidence>
<accession>A0A4R2GDL4</accession>
<dbReference type="Pfam" id="PF00881">
    <property type="entry name" value="Nitroreductase"/>
    <property type="match status" value="1"/>
</dbReference>
<feature type="domain" description="Nitroreductase" evidence="4">
    <location>
        <begin position="8"/>
        <end position="184"/>
    </location>
</feature>
<dbReference type="InterPro" id="IPR000415">
    <property type="entry name" value="Nitroreductase-like"/>
</dbReference>
<dbReference type="EMBL" id="SLWK01000015">
    <property type="protein sequence ID" value="TCO05990.1"/>
    <property type="molecule type" value="Genomic_DNA"/>
</dbReference>
<evidence type="ECO:0000256" key="1">
    <source>
        <dbReference type="ARBA" id="ARBA00007118"/>
    </source>
</evidence>
<evidence type="ECO:0000313" key="5">
    <source>
        <dbReference type="EMBL" id="TCO05990.1"/>
    </source>
</evidence>
<dbReference type="InterPro" id="IPR033878">
    <property type="entry name" value="NfsB-like"/>
</dbReference>
<gene>
    <name evidence="5" type="ORF">EV194_11541</name>
</gene>
<evidence type="ECO:0000256" key="3">
    <source>
        <dbReference type="ARBA" id="ARBA00023002"/>
    </source>
</evidence>
<dbReference type="AlphaFoldDB" id="A0A4R2GDL4"/>
<dbReference type="Gene3D" id="3.40.109.10">
    <property type="entry name" value="NADH Oxidase"/>
    <property type="match status" value="1"/>
</dbReference>
<comment type="caution">
    <text evidence="5">The sequence shown here is derived from an EMBL/GenBank/DDBJ whole genome shotgun (WGS) entry which is preliminary data.</text>
</comment>
<dbReference type="GO" id="GO:0016491">
    <property type="term" value="F:oxidoreductase activity"/>
    <property type="evidence" value="ECO:0007669"/>
    <property type="project" value="UniProtKB-KW"/>
</dbReference>
<name>A0A4R2GDL4_9BACT</name>